<name>A0ABP7QDY6_9SPHI</name>
<reference evidence="4" key="1">
    <citation type="journal article" date="2019" name="Int. J. Syst. Evol. Microbiol.">
        <title>The Global Catalogue of Microorganisms (GCM) 10K type strain sequencing project: providing services to taxonomists for standard genome sequencing and annotation.</title>
        <authorList>
            <consortium name="The Broad Institute Genomics Platform"/>
            <consortium name="The Broad Institute Genome Sequencing Center for Infectious Disease"/>
            <person name="Wu L."/>
            <person name="Ma J."/>
        </authorList>
    </citation>
    <scope>NUCLEOTIDE SEQUENCE [LARGE SCALE GENOMIC DNA]</scope>
    <source>
        <strain evidence="4">JCM 16601</strain>
    </source>
</reference>
<accession>A0ABP7QDY6</accession>
<feature type="transmembrane region" description="Helical" evidence="1">
    <location>
        <begin position="91"/>
        <end position="112"/>
    </location>
</feature>
<feature type="domain" description="Peptidase M56" evidence="2">
    <location>
        <begin position="146"/>
        <end position="258"/>
    </location>
</feature>
<feature type="transmembrane region" description="Helical" evidence="1">
    <location>
        <begin position="268"/>
        <end position="287"/>
    </location>
</feature>
<organism evidence="3 4">
    <name type="scientific">Mucilaginibacter dorajii</name>
    <dbReference type="NCBI Taxonomy" id="692994"/>
    <lineage>
        <taxon>Bacteria</taxon>
        <taxon>Pseudomonadati</taxon>
        <taxon>Bacteroidota</taxon>
        <taxon>Sphingobacteriia</taxon>
        <taxon>Sphingobacteriales</taxon>
        <taxon>Sphingobacteriaceae</taxon>
        <taxon>Mucilaginibacter</taxon>
    </lineage>
</organism>
<keyword evidence="4" id="KW-1185">Reference proteome</keyword>
<dbReference type="InterPro" id="IPR052173">
    <property type="entry name" value="Beta-lactam_resp_regulator"/>
</dbReference>
<keyword evidence="1" id="KW-1133">Transmembrane helix</keyword>
<dbReference type="RefSeq" id="WP_259088344.1">
    <property type="nucleotide sequence ID" value="NZ_BAAAZC010000025.1"/>
</dbReference>
<gene>
    <name evidence="3" type="ORF">GCM10022210_34700</name>
</gene>
<dbReference type="CDD" id="cd07341">
    <property type="entry name" value="M56_BlaR1_MecR1_like"/>
    <property type="match status" value="1"/>
</dbReference>
<evidence type="ECO:0000313" key="4">
    <source>
        <dbReference type="Proteomes" id="UP001500742"/>
    </source>
</evidence>
<evidence type="ECO:0000313" key="3">
    <source>
        <dbReference type="EMBL" id="GAA3980505.1"/>
    </source>
</evidence>
<protein>
    <recommendedName>
        <fullName evidence="2">Peptidase M56 domain-containing protein</fullName>
    </recommendedName>
</protein>
<evidence type="ECO:0000259" key="2">
    <source>
        <dbReference type="Pfam" id="PF05569"/>
    </source>
</evidence>
<dbReference type="PANTHER" id="PTHR34978:SF3">
    <property type="entry name" value="SLR0241 PROTEIN"/>
    <property type="match status" value="1"/>
</dbReference>
<evidence type="ECO:0000256" key="1">
    <source>
        <dbReference type="SAM" id="Phobius"/>
    </source>
</evidence>
<keyword evidence="1" id="KW-0472">Membrane</keyword>
<dbReference type="EMBL" id="BAAAZC010000025">
    <property type="protein sequence ID" value="GAA3980505.1"/>
    <property type="molecule type" value="Genomic_DNA"/>
</dbReference>
<keyword evidence="1" id="KW-0812">Transmembrane</keyword>
<comment type="caution">
    <text evidence="3">The sequence shown here is derived from an EMBL/GenBank/DDBJ whole genome shotgun (WGS) entry which is preliminary data.</text>
</comment>
<dbReference type="Pfam" id="PF05569">
    <property type="entry name" value="Peptidase_M56"/>
    <property type="match status" value="1"/>
</dbReference>
<dbReference type="Proteomes" id="UP001500742">
    <property type="component" value="Unassembled WGS sequence"/>
</dbReference>
<sequence>MPALFVFLLKVNIALLLFCAGYYLVLRHLTFYTLNRVYLLTAILFASIYPQINLTGFLQRHEQLARPVQQVAINWQAPAQALASKVDKPDYWLYIESVFWIGAALLAIRLFVQLFSLYKLFKNSQPATIGSHSVRVMDKDAAPFSFLQSIFVNPAKHEPADLKAILLHEQVHVNQWHTADILLAELSSIFYWFNPGIWLMKRAIRENIEFITDQKILKKGIDSKAYQYSLVSVSFSNTQPGIVNHFNLSTIKKRIIMMNAKRSSKINLTRYAFMVPTVICLLLVFSISKADFVKKSKAFKTITIISKNVSNAVGINRLAASVKAILPGGNDKVVTDTANFDAGYIKNSINALWYLDGEPLSKDKGFGDDTESIDYMAAADAKKYFNAGDGKHMIAFATTKNSATGKALREQIAQLVASGKIKVHGVAKGTLENVNNKVRLINADVANHGTKTDTLKKSKHFSIVTNSDSNLVYVNGKKGRIKDVDPDDVLSVNVFDANGAAGFIDEKIGDNTAVIFITTKNSPEGLKFKEKLDSYTGNTNAIGGTGVRGFNSLPIKGKVANVMVYNVKVDSKDSLEKNGSKGIRYTVNTIANVTANTKNVVPGTLVLIKDNKVNKTKAVGSKVTSIRINGKTTNVAGTTTADELISDDDDANSATVAGTGAVNKVFVTGKKASKLHLVKGNFIALSGSAPMDTIELMADPKKAKTITSTWKVLYRNDSDDDKASPLILVDGKEVSQAEFKKVNQSDIKAISILKNDAATDKKYGEKAKQGVIVIELKKKK</sequence>
<dbReference type="PANTHER" id="PTHR34978">
    <property type="entry name" value="POSSIBLE SENSOR-TRANSDUCER PROTEIN BLAR"/>
    <property type="match status" value="1"/>
</dbReference>
<feature type="transmembrane region" description="Helical" evidence="1">
    <location>
        <begin position="37"/>
        <end position="58"/>
    </location>
</feature>
<feature type="transmembrane region" description="Helical" evidence="1">
    <location>
        <begin position="6"/>
        <end position="25"/>
    </location>
</feature>
<proteinExistence type="predicted"/>
<dbReference type="InterPro" id="IPR008756">
    <property type="entry name" value="Peptidase_M56"/>
</dbReference>